<evidence type="ECO:0000313" key="1">
    <source>
        <dbReference type="EMBL" id="MSR94849.1"/>
    </source>
</evidence>
<dbReference type="InterPro" id="IPR032675">
    <property type="entry name" value="LRR_dom_sf"/>
</dbReference>
<gene>
    <name evidence="1" type="ORF">FYJ34_11425</name>
</gene>
<keyword evidence="2" id="KW-1185">Reference proteome</keyword>
<name>A0A6N7V2N0_9FIRM</name>
<accession>A0A6N7V2N0</accession>
<comment type="caution">
    <text evidence="1">The sequence shown here is derived from an EMBL/GenBank/DDBJ whole genome shotgun (WGS) entry which is preliminary data.</text>
</comment>
<dbReference type="AlphaFoldDB" id="A0A6N7V2N0"/>
<sequence>MRKIGRGAFGGQAIETLSLPEGLQEIDASAFKGNHLSSLALPGTVTKVGNSALSREAREAFLRPSFCRMA</sequence>
<dbReference type="Pfam" id="PF13306">
    <property type="entry name" value="LRR_5"/>
    <property type="match status" value="1"/>
</dbReference>
<protein>
    <submittedName>
        <fullName evidence="1">Leucine-rich repeat protein</fullName>
    </submittedName>
</protein>
<proteinExistence type="predicted"/>
<dbReference type="Proteomes" id="UP000434409">
    <property type="component" value="Unassembled WGS sequence"/>
</dbReference>
<dbReference type="Gene3D" id="3.80.10.10">
    <property type="entry name" value="Ribonuclease Inhibitor"/>
    <property type="match status" value="1"/>
</dbReference>
<organism evidence="1 2">
    <name type="scientific">Suipraeoptans intestinalis</name>
    <dbReference type="NCBI Taxonomy" id="2606628"/>
    <lineage>
        <taxon>Bacteria</taxon>
        <taxon>Bacillati</taxon>
        <taxon>Bacillota</taxon>
        <taxon>Clostridia</taxon>
        <taxon>Lachnospirales</taxon>
        <taxon>Lachnospiraceae</taxon>
        <taxon>Suipraeoptans</taxon>
    </lineage>
</organism>
<dbReference type="InterPro" id="IPR026906">
    <property type="entry name" value="LRR_5"/>
</dbReference>
<dbReference type="EMBL" id="VULY01000021">
    <property type="protein sequence ID" value="MSR94849.1"/>
    <property type="molecule type" value="Genomic_DNA"/>
</dbReference>
<evidence type="ECO:0000313" key="2">
    <source>
        <dbReference type="Proteomes" id="UP000434409"/>
    </source>
</evidence>
<reference evidence="1 2" key="1">
    <citation type="submission" date="2019-08" db="EMBL/GenBank/DDBJ databases">
        <title>In-depth cultivation of the pig gut microbiome towards novel bacterial diversity and tailored functional studies.</title>
        <authorList>
            <person name="Wylensek D."/>
            <person name="Hitch T.C.A."/>
            <person name="Clavel T."/>
        </authorList>
    </citation>
    <scope>NUCLEOTIDE SEQUENCE [LARGE SCALE GENOMIC DNA]</scope>
    <source>
        <strain evidence="1 2">68-1-5</strain>
    </source>
</reference>